<accession>A0A7S0YU80</accession>
<dbReference type="InterPro" id="IPR014014">
    <property type="entry name" value="RNA_helicase_DEAD_Q_motif"/>
</dbReference>
<dbReference type="PROSITE" id="PS51194">
    <property type="entry name" value="HELICASE_CTER"/>
    <property type="match status" value="1"/>
</dbReference>
<feature type="compositionally biased region" description="Polar residues" evidence="8">
    <location>
        <begin position="1"/>
        <end position="11"/>
    </location>
</feature>
<dbReference type="Pfam" id="PF00270">
    <property type="entry name" value="DEAD"/>
    <property type="match status" value="1"/>
</dbReference>
<dbReference type="InterPro" id="IPR014001">
    <property type="entry name" value="Helicase_ATP-bd"/>
</dbReference>
<evidence type="ECO:0000256" key="4">
    <source>
        <dbReference type="ARBA" id="ARBA00022806"/>
    </source>
</evidence>
<keyword evidence="4 7" id="KW-0347">Helicase</keyword>
<dbReference type="SUPFAM" id="SSF52540">
    <property type="entry name" value="P-loop containing nucleoside triphosphate hydrolases"/>
    <property type="match status" value="1"/>
</dbReference>
<dbReference type="PROSITE" id="PS51192">
    <property type="entry name" value="HELICASE_ATP_BIND_1"/>
    <property type="match status" value="1"/>
</dbReference>
<evidence type="ECO:0000256" key="7">
    <source>
        <dbReference type="RuleBase" id="RU000492"/>
    </source>
</evidence>
<dbReference type="PROSITE" id="PS00039">
    <property type="entry name" value="DEAD_ATP_HELICASE"/>
    <property type="match status" value="1"/>
</dbReference>
<evidence type="ECO:0000259" key="11">
    <source>
        <dbReference type="PROSITE" id="PS51195"/>
    </source>
</evidence>
<feature type="domain" description="Helicase ATP-binding" evidence="9">
    <location>
        <begin position="78"/>
        <end position="254"/>
    </location>
</feature>
<dbReference type="AlphaFoldDB" id="A0A7S0YU80"/>
<dbReference type="InterPro" id="IPR027417">
    <property type="entry name" value="P-loop_NTPase"/>
</dbReference>
<dbReference type="PROSITE" id="PS51195">
    <property type="entry name" value="Q_MOTIF"/>
    <property type="match status" value="1"/>
</dbReference>
<evidence type="ECO:0000256" key="3">
    <source>
        <dbReference type="ARBA" id="ARBA00022801"/>
    </source>
</evidence>
<evidence type="ECO:0000256" key="1">
    <source>
        <dbReference type="ARBA" id="ARBA00012552"/>
    </source>
</evidence>
<feature type="region of interest" description="Disordered" evidence="8">
    <location>
        <begin position="1"/>
        <end position="22"/>
    </location>
</feature>
<dbReference type="GO" id="GO:0003676">
    <property type="term" value="F:nucleic acid binding"/>
    <property type="evidence" value="ECO:0007669"/>
    <property type="project" value="InterPro"/>
</dbReference>
<feature type="domain" description="DEAD-box RNA helicase Q" evidence="11">
    <location>
        <begin position="44"/>
        <end position="73"/>
    </location>
</feature>
<evidence type="ECO:0000256" key="6">
    <source>
        <dbReference type="PROSITE-ProRule" id="PRU00552"/>
    </source>
</evidence>
<dbReference type="SMART" id="SM00487">
    <property type="entry name" value="DEXDc"/>
    <property type="match status" value="1"/>
</dbReference>
<dbReference type="InterPro" id="IPR011545">
    <property type="entry name" value="DEAD/DEAH_box_helicase_dom"/>
</dbReference>
<organism evidence="12">
    <name type="scientific">Polytomella parva</name>
    <dbReference type="NCBI Taxonomy" id="51329"/>
    <lineage>
        <taxon>Eukaryota</taxon>
        <taxon>Viridiplantae</taxon>
        <taxon>Chlorophyta</taxon>
        <taxon>core chlorophytes</taxon>
        <taxon>Chlorophyceae</taxon>
        <taxon>CS clade</taxon>
        <taxon>Chlamydomonadales</taxon>
        <taxon>Chlamydomonadaceae</taxon>
        <taxon>Polytomella</taxon>
    </lineage>
</organism>
<dbReference type="CDD" id="cd18787">
    <property type="entry name" value="SF2_C_DEAD"/>
    <property type="match status" value="1"/>
</dbReference>
<dbReference type="InterPro" id="IPR000629">
    <property type="entry name" value="RNA-helicase_DEAD-box_CS"/>
</dbReference>
<dbReference type="EMBL" id="HBFM01034911">
    <property type="protein sequence ID" value="CAD8794062.1"/>
    <property type="molecule type" value="Transcribed_RNA"/>
</dbReference>
<sequence length="451" mass="50291">MSSELTNQLASATVEDDVDAPTVSDPSKVVIETASKDDIYSSAKTFDELGLSEELLKGIYAEMGFSHPSKIQATTLPMILKKPYTDLVAQAHNGSGKTTCFVLSMLSHVDVNLKKTQAICVCPTRELSIQNYTVMMRMGKYTGITILCTATEENIKTAIVQQIIVGTHGRIKNWLEKRVLFLEEVKVIVLDEADNILDASSSGSSSQADDSVRLIQRIKAANRRTPVQVLLFSATFNDTVKKFTERLCPKANRVFVPKEDLSLDAIAQYNVRCPTQESKLDVLRKDIFPNIEALGNIVIFVKRRNTAALLHNQLKGEGYICTSIGGHLTHPERDAVINEFRKGTTKILIATDVLSRGFDVEHITLVINYDLPTDAFGRPAMETYLHRIGRSGRFGRKGIAFNFIVDSKDVEIMNSITQYYQKHIEEINAGETERFEDMLEKYNQSVKPGSS</sequence>
<dbReference type="GO" id="GO:0003724">
    <property type="term" value="F:RNA helicase activity"/>
    <property type="evidence" value="ECO:0007669"/>
    <property type="project" value="UniProtKB-EC"/>
</dbReference>
<proteinExistence type="inferred from homology"/>
<dbReference type="Gene3D" id="3.40.50.300">
    <property type="entry name" value="P-loop containing nucleotide triphosphate hydrolases"/>
    <property type="match status" value="2"/>
</dbReference>
<name>A0A7S0YU80_9CHLO</name>
<dbReference type="EC" id="3.6.4.13" evidence="1"/>
<gene>
    <name evidence="12" type="ORF">PPAR00522_LOCUS22734</name>
</gene>
<keyword evidence="3 7" id="KW-0378">Hydrolase</keyword>
<evidence type="ECO:0000256" key="5">
    <source>
        <dbReference type="ARBA" id="ARBA00022840"/>
    </source>
</evidence>
<dbReference type="Pfam" id="PF00271">
    <property type="entry name" value="Helicase_C"/>
    <property type="match status" value="1"/>
</dbReference>
<evidence type="ECO:0000256" key="2">
    <source>
        <dbReference type="ARBA" id="ARBA00022741"/>
    </source>
</evidence>
<feature type="short sequence motif" description="Q motif" evidence="6">
    <location>
        <begin position="44"/>
        <end position="73"/>
    </location>
</feature>
<dbReference type="InterPro" id="IPR001650">
    <property type="entry name" value="Helicase_C-like"/>
</dbReference>
<dbReference type="GO" id="GO:0016787">
    <property type="term" value="F:hydrolase activity"/>
    <property type="evidence" value="ECO:0007669"/>
    <property type="project" value="UniProtKB-KW"/>
</dbReference>
<feature type="domain" description="Helicase C-terminal" evidence="10">
    <location>
        <begin position="286"/>
        <end position="435"/>
    </location>
</feature>
<dbReference type="GO" id="GO:0005524">
    <property type="term" value="F:ATP binding"/>
    <property type="evidence" value="ECO:0007669"/>
    <property type="project" value="UniProtKB-KW"/>
</dbReference>
<comment type="similarity">
    <text evidence="7">Belongs to the DEAD box helicase family.</text>
</comment>
<reference evidence="12" key="1">
    <citation type="submission" date="2021-01" db="EMBL/GenBank/DDBJ databases">
        <authorList>
            <person name="Corre E."/>
            <person name="Pelletier E."/>
            <person name="Niang G."/>
            <person name="Scheremetjew M."/>
            <person name="Finn R."/>
            <person name="Kale V."/>
            <person name="Holt S."/>
            <person name="Cochrane G."/>
            <person name="Meng A."/>
            <person name="Brown T."/>
            <person name="Cohen L."/>
        </authorList>
    </citation>
    <scope>NUCLEOTIDE SEQUENCE</scope>
    <source>
        <strain evidence="12">SAG 63-3</strain>
    </source>
</reference>
<keyword evidence="5 7" id="KW-0067">ATP-binding</keyword>
<evidence type="ECO:0000256" key="8">
    <source>
        <dbReference type="SAM" id="MobiDB-lite"/>
    </source>
</evidence>
<evidence type="ECO:0000313" key="12">
    <source>
        <dbReference type="EMBL" id="CAD8794062.1"/>
    </source>
</evidence>
<keyword evidence="2 7" id="KW-0547">Nucleotide-binding</keyword>
<evidence type="ECO:0000259" key="10">
    <source>
        <dbReference type="PROSITE" id="PS51194"/>
    </source>
</evidence>
<protein>
    <recommendedName>
        <fullName evidence="1">RNA helicase</fullName>
        <ecNumber evidence="1">3.6.4.13</ecNumber>
    </recommendedName>
</protein>
<dbReference type="PANTHER" id="PTHR47958">
    <property type="entry name" value="ATP-DEPENDENT RNA HELICASE DBP3"/>
    <property type="match status" value="1"/>
</dbReference>
<dbReference type="SMART" id="SM00490">
    <property type="entry name" value="HELICc"/>
    <property type="match status" value="1"/>
</dbReference>
<evidence type="ECO:0000259" key="9">
    <source>
        <dbReference type="PROSITE" id="PS51192"/>
    </source>
</evidence>